<evidence type="ECO:0000256" key="1">
    <source>
        <dbReference type="SAM" id="MobiDB-lite"/>
    </source>
</evidence>
<sequence length="305" mass="33040">MIGAALIGLIALTGASTPTRAQEAPQALGDQPDPRTTVASLGAGSALNSPIPGGQVQPQIEDPVAIPSLEAMMAVRPGYTPDHEKSSAHNAAVRQAAWRYGAQNGLAAENQVIRLLLNRRSRQLDEVFDFRSLVLPVGDSDILMIPPVISESDANFAISENGDSARVTGRIDEIIRPENYVKVPPTWRTYLDREVTVAQPPTDAVRPQVEAEVAVWRQGVADGFAAGMRQSTETFMSDLNRLQRDIMGMARYRMLLAAGKVHPPNIDIIRAAASGGRNKLLIDDQQLHIRDHAGLDANARHWTGQ</sequence>
<dbReference type="EMBL" id="BJVS01000010">
    <property type="protein sequence ID" value="GEL54839.1"/>
    <property type="molecule type" value="Genomic_DNA"/>
</dbReference>
<keyword evidence="2" id="KW-0732">Signal</keyword>
<comment type="caution">
    <text evidence="3">The sequence shown here is derived from an EMBL/GenBank/DDBJ whole genome shotgun (WGS) entry which is preliminary data.</text>
</comment>
<keyword evidence="4" id="KW-1185">Reference proteome</keyword>
<feature type="chain" id="PRO_5042856022" evidence="2">
    <location>
        <begin position="22"/>
        <end position="305"/>
    </location>
</feature>
<reference evidence="3 4" key="1">
    <citation type="submission" date="2019-07" db="EMBL/GenBank/DDBJ databases">
        <title>Whole genome shotgun sequence of Asaia bogorensis NBRC 16594.</title>
        <authorList>
            <person name="Hosoyama A."/>
            <person name="Uohara A."/>
            <person name="Ohji S."/>
            <person name="Ichikawa N."/>
        </authorList>
    </citation>
    <scope>NUCLEOTIDE SEQUENCE [LARGE SCALE GENOMIC DNA]</scope>
    <source>
        <strain evidence="3 4">NBRC 16594</strain>
    </source>
</reference>
<evidence type="ECO:0000313" key="3">
    <source>
        <dbReference type="EMBL" id="GEL54839.1"/>
    </source>
</evidence>
<feature type="signal peptide" evidence="2">
    <location>
        <begin position="1"/>
        <end position="21"/>
    </location>
</feature>
<dbReference type="Proteomes" id="UP000321287">
    <property type="component" value="Unassembled WGS sequence"/>
</dbReference>
<evidence type="ECO:0000313" key="4">
    <source>
        <dbReference type="Proteomes" id="UP000321287"/>
    </source>
</evidence>
<evidence type="ECO:0000256" key="2">
    <source>
        <dbReference type="SAM" id="SignalP"/>
    </source>
</evidence>
<accession>A0AAN4U3M6</accession>
<dbReference type="Pfam" id="PF16932">
    <property type="entry name" value="T4SS_TraI"/>
    <property type="match status" value="1"/>
</dbReference>
<proteinExistence type="predicted"/>
<dbReference type="AlphaFoldDB" id="A0AAN4U3M6"/>
<organism evidence="3 4">
    <name type="scientific">Asaia bogorensis NBRC 16594</name>
    <dbReference type="NCBI Taxonomy" id="1231624"/>
    <lineage>
        <taxon>Bacteria</taxon>
        <taxon>Pseudomonadati</taxon>
        <taxon>Pseudomonadota</taxon>
        <taxon>Alphaproteobacteria</taxon>
        <taxon>Acetobacterales</taxon>
        <taxon>Acetobacteraceae</taxon>
        <taxon>Asaia</taxon>
    </lineage>
</organism>
<dbReference type="InterPro" id="IPR031618">
    <property type="entry name" value="T4SS_TraI"/>
</dbReference>
<name>A0AAN4U3M6_9PROT</name>
<protein>
    <submittedName>
        <fullName evidence="3">Type IV secretion system protein DotC</fullName>
    </submittedName>
</protein>
<gene>
    <name evidence="3" type="primary">dotC</name>
    <name evidence="3" type="ORF">ABO01nite_28460</name>
</gene>
<feature type="region of interest" description="Disordered" evidence="1">
    <location>
        <begin position="20"/>
        <end position="58"/>
    </location>
</feature>